<comment type="similarity">
    <text evidence="1">Belongs to the DNA2/NAM7 helicase family.</text>
</comment>
<feature type="domain" description="AAA+ ATPase" evidence="6">
    <location>
        <begin position="195"/>
        <end position="629"/>
    </location>
</feature>
<organism evidence="7 8">
    <name type="scientific">Thermoflexibacter ruber</name>
    <dbReference type="NCBI Taxonomy" id="1003"/>
    <lineage>
        <taxon>Bacteria</taxon>
        <taxon>Pseudomonadati</taxon>
        <taxon>Bacteroidota</taxon>
        <taxon>Cytophagia</taxon>
        <taxon>Cytophagales</taxon>
        <taxon>Thermoflexibacteraceae</taxon>
        <taxon>Thermoflexibacter</taxon>
    </lineage>
</organism>
<evidence type="ECO:0000256" key="2">
    <source>
        <dbReference type="ARBA" id="ARBA00022741"/>
    </source>
</evidence>
<dbReference type="PANTHER" id="PTHR43788:SF8">
    <property type="entry name" value="DNA-BINDING PROTEIN SMUBP-2"/>
    <property type="match status" value="1"/>
</dbReference>
<dbReference type="InterPro" id="IPR041677">
    <property type="entry name" value="DNA2/NAM7_AAA_11"/>
</dbReference>
<dbReference type="InterPro" id="IPR027417">
    <property type="entry name" value="P-loop_NTPase"/>
</dbReference>
<gene>
    <name evidence="7" type="ORF">SAMN04488541_104240</name>
</gene>
<keyword evidence="5" id="KW-0067">ATP-binding</keyword>
<keyword evidence="4" id="KW-0347">Helicase</keyword>
<dbReference type="GO" id="GO:0005524">
    <property type="term" value="F:ATP binding"/>
    <property type="evidence" value="ECO:0007669"/>
    <property type="project" value="UniProtKB-KW"/>
</dbReference>
<dbReference type="GO" id="GO:0005694">
    <property type="term" value="C:chromosome"/>
    <property type="evidence" value="ECO:0007669"/>
    <property type="project" value="UniProtKB-ARBA"/>
</dbReference>
<dbReference type="Pfam" id="PF13087">
    <property type="entry name" value="AAA_12"/>
    <property type="match status" value="1"/>
</dbReference>
<dbReference type="FunFam" id="3.40.50.300:FF:000326">
    <property type="entry name" value="P-loop containing nucleoside triphosphate hydrolase"/>
    <property type="match status" value="1"/>
</dbReference>
<dbReference type="Gene3D" id="2.40.30.270">
    <property type="match status" value="1"/>
</dbReference>
<dbReference type="AlphaFoldDB" id="A0A1I2J7M9"/>
<dbReference type="SMART" id="SM00382">
    <property type="entry name" value="AAA"/>
    <property type="match status" value="1"/>
</dbReference>
<evidence type="ECO:0000313" key="7">
    <source>
        <dbReference type="EMBL" id="SFF49863.1"/>
    </source>
</evidence>
<dbReference type="Proteomes" id="UP000199513">
    <property type="component" value="Unassembled WGS sequence"/>
</dbReference>
<proteinExistence type="inferred from homology"/>
<keyword evidence="3" id="KW-0378">Hydrolase</keyword>
<protein>
    <submittedName>
        <fullName evidence="7">AAA domain-containing protein</fullName>
    </submittedName>
</protein>
<dbReference type="Pfam" id="PF13086">
    <property type="entry name" value="AAA_11"/>
    <property type="match status" value="1"/>
</dbReference>
<accession>A0A1I2J7M9</accession>
<evidence type="ECO:0000259" key="6">
    <source>
        <dbReference type="SMART" id="SM00382"/>
    </source>
</evidence>
<dbReference type="Gene3D" id="3.40.50.300">
    <property type="entry name" value="P-loop containing nucleotide triphosphate hydrolases"/>
    <property type="match status" value="2"/>
</dbReference>
<dbReference type="RefSeq" id="WP_091548978.1">
    <property type="nucleotide sequence ID" value="NZ_FONY01000042.1"/>
</dbReference>
<keyword evidence="2" id="KW-0547">Nucleotide-binding</keyword>
<name>A0A1I2J7M9_9BACT</name>
<evidence type="ECO:0000313" key="8">
    <source>
        <dbReference type="Proteomes" id="UP000199513"/>
    </source>
</evidence>
<dbReference type="CDD" id="cd18808">
    <property type="entry name" value="SF1_C_Upf1"/>
    <property type="match status" value="1"/>
</dbReference>
<dbReference type="GO" id="GO:0043139">
    <property type="term" value="F:5'-3' DNA helicase activity"/>
    <property type="evidence" value="ECO:0007669"/>
    <property type="project" value="TreeGrafter"/>
</dbReference>
<reference evidence="7 8" key="1">
    <citation type="submission" date="2016-10" db="EMBL/GenBank/DDBJ databases">
        <authorList>
            <person name="de Groot N.N."/>
        </authorList>
    </citation>
    <scope>NUCLEOTIDE SEQUENCE [LARGE SCALE GENOMIC DNA]</scope>
    <source>
        <strain>GEY</strain>
        <strain evidence="8">DSM 9560</strain>
    </source>
</reference>
<keyword evidence="8" id="KW-1185">Reference proteome</keyword>
<evidence type="ECO:0000256" key="5">
    <source>
        <dbReference type="ARBA" id="ARBA00022840"/>
    </source>
</evidence>
<dbReference type="EMBL" id="FONY01000042">
    <property type="protein sequence ID" value="SFF49863.1"/>
    <property type="molecule type" value="Genomic_DNA"/>
</dbReference>
<dbReference type="STRING" id="1003.SAMN04488541_104240"/>
<dbReference type="PANTHER" id="PTHR43788">
    <property type="entry name" value="DNA2/NAM7 HELICASE FAMILY MEMBER"/>
    <property type="match status" value="1"/>
</dbReference>
<dbReference type="SUPFAM" id="SSF52540">
    <property type="entry name" value="P-loop containing nucleoside triphosphate hydrolases"/>
    <property type="match status" value="1"/>
</dbReference>
<evidence type="ECO:0000256" key="3">
    <source>
        <dbReference type="ARBA" id="ARBA00022801"/>
    </source>
</evidence>
<sequence>MQELQDLLNILKIEQEEDFRNYQQYILQTPLNERRKQGFCWYPVKLNYSEIGTGELVYISVERTSSLGAPHAFSVGSMVSFFVNTEEKNTQNNSVSGVISAIWKDTMKIALHTDELPDWVEDGKLGIDILFDNVSYREMENALKQVIKAEKGRIVQLREILLGEKKANFKPLKYEISLPQLNDSQNQAVRNVLSAQEVAIIHGPPGTGKTTTLVQAIRLALKSKENALSLLVAAPSNTAVDLLTEKLASEGIKVLRIGNPARVDEDVQRYTLDNQISNHPLFKDLKKYRKDAENFRQMAGKYKRNFGSDEREQRRLLYAEAKKLLKEASELEKYISKDILDKAEVITATLVGAANQVLHERRFDTVFIDEAAQALEPATWIPILKAEKVVFAGDHWQLPPTVKSMEADRKGLSKTLFEKCILRHKKLDSPVDVMLRTQYRMNEAIMQFPNEQFYENQLMASDKVRHWVLGENIAPIEFIDTAGCGFEETPNPETGSTANPEEAKLLFRHLKVLIQEIDSQSVKGIISIGLISPYKAQTHLLKEELEYFKQEYPEKFALEKQEKNHVSNQLYLDIEVNTVDSFQGQERDIIYISLVRSNSEGEIGFLKDTRRMNVAMTRARKKLVVIGDSATLAKFDFYNNFLNYVDTIHAYKSAWEWSE</sequence>
<dbReference type="OrthoDB" id="9757917at2"/>
<dbReference type="InterPro" id="IPR050534">
    <property type="entry name" value="Coronavir_polyprotein_1ab"/>
</dbReference>
<dbReference type="InterPro" id="IPR041679">
    <property type="entry name" value="DNA2/NAM7-like_C"/>
</dbReference>
<evidence type="ECO:0000256" key="4">
    <source>
        <dbReference type="ARBA" id="ARBA00022806"/>
    </source>
</evidence>
<dbReference type="GO" id="GO:0016787">
    <property type="term" value="F:hydrolase activity"/>
    <property type="evidence" value="ECO:0007669"/>
    <property type="project" value="UniProtKB-KW"/>
</dbReference>
<dbReference type="InterPro" id="IPR003593">
    <property type="entry name" value="AAA+_ATPase"/>
</dbReference>
<dbReference type="InterPro" id="IPR047187">
    <property type="entry name" value="SF1_C_Upf1"/>
</dbReference>
<evidence type="ECO:0000256" key="1">
    <source>
        <dbReference type="ARBA" id="ARBA00007913"/>
    </source>
</evidence>